<keyword evidence="2" id="KW-0812">Transmembrane</keyword>
<dbReference type="Proteomes" id="UP001176961">
    <property type="component" value="Unassembled WGS sequence"/>
</dbReference>
<feature type="compositionally biased region" description="Polar residues" evidence="1">
    <location>
        <begin position="139"/>
        <end position="154"/>
    </location>
</feature>
<name>A0AA36H795_CYLNA</name>
<keyword evidence="2" id="KW-0472">Membrane</keyword>
<proteinExistence type="predicted"/>
<evidence type="ECO:0000313" key="3">
    <source>
        <dbReference type="EMBL" id="CAJ0604949.1"/>
    </source>
</evidence>
<gene>
    <name evidence="3" type="ORF">CYNAS_LOCUS16932</name>
</gene>
<dbReference type="AlphaFoldDB" id="A0AA36H795"/>
<feature type="transmembrane region" description="Helical" evidence="2">
    <location>
        <begin position="48"/>
        <end position="72"/>
    </location>
</feature>
<accession>A0AA36H795</accession>
<evidence type="ECO:0000256" key="2">
    <source>
        <dbReference type="SAM" id="Phobius"/>
    </source>
</evidence>
<protein>
    <submittedName>
        <fullName evidence="3">Uncharacterized protein</fullName>
    </submittedName>
</protein>
<keyword evidence="4" id="KW-1185">Reference proteome</keyword>
<feature type="compositionally biased region" description="Basic and acidic residues" evidence="1">
    <location>
        <begin position="155"/>
        <end position="193"/>
    </location>
</feature>
<comment type="caution">
    <text evidence="3">The sequence shown here is derived from an EMBL/GenBank/DDBJ whole genome shotgun (WGS) entry which is preliminary data.</text>
</comment>
<evidence type="ECO:0000313" key="4">
    <source>
        <dbReference type="Proteomes" id="UP001176961"/>
    </source>
</evidence>
<sequence>MTETNTTQNEINETLTMKFLATNFSSATFNIESSTTTAVPKIPVWEGLLLLAFISACLIAGGFLYALLLWIISKVYYFNGDEEQRATDPEKEERHALDNEKSQSLEEVTFDLDSDHLKDKGASKDYLAINAVYKPTPTKKGNNDTSNPRTAQKCSTEKQDNLLRPEEPNEESDKKKSDSEKQLSTKYSSRSDLHLSPPPTPKFVSQSERGSDTQRSAKSGTVGYSEKSQRRSSRAAESLRKPSVCERYSNRAMGELLLPLEELEN</sequence>
<keyword evidence="2" id="KW-1133">Transmembrane helix</keyword>
<feature type="compositionally biased region" description="Polar residues" evidence="1">
    <location>
        <begin position="203"/>
        <end position="219"/>
    </location>
</feature>
<reference evidence="3" key="1">
    <citation type="submission" date="2023-07" db="EMBL/GenBank/DDBJ databases">
        <authorList>
            <consortium name="CYATHOMIX"/>
        </authorList>
    </citation>
    <scope>NUCLEOTIDE SEQUENCE</scope>
    <source>
        <strain evidence="3">N/A</strain>
    </source>
</reference>
<feature type="region of interest" description="Disordered" evidence="1">
    <location>
        <begin position="134"/>
        <end position="243"/>
    </location>
</feature>
<evidence type="ECO:0000256" key="1">
    <source>
        <dbReference type="SAM" id="MobiDB-lite"/>
    </source>
</evidence>
<organism evidence="3 4">
    <name type="scientific">Cylicocyclus nassatus</name>
    <name type="common">Nematode worm</name>
    <dbReference type="NCBI Taxonomy" id="53992"/>
    <lineage>
        <taxon>Eukaryota</taxon>
        <taxon>Metazoa</taxon>
        <taxon>Ecdysozoa</taxon>
        <taxon>Nematoda</taxon>
        <taxon>Chromadorea</taxon>
        <taxon>Rhabditida</taxon>
        <taxon>Rhabditina</taxon>
        <taxon>Rhabditomorpha</taxon>
        <taxon>Strongyloidea</taxon>
        <taxon>Strongylidae</taxon>
        <taxon>Cylicocyclus</taxon>
    </lineage>
</organism>
<dbReference type="EMBL" id="CATQJL010000316">
    <property type="protein sequence ID" value="CAJ0604949.1"/>
    <property type="molecule type" value="Genomic_DNA"/>
</dbReference>